<dbReference type="InterPro" id="IPR001761">
    <property type="entry name" value="Peripla_BP/Lac1_sug-bd_dom"/>
</dbReference>
<dbReference type="InterPro" id="IPR026266">
    <property type="entry name" value="AraF"/>
</dbReference>
<dbReference type="SUPFAM" id="SSF53822">
    <property type="entry name" value="Periplasmic binding protein-like I"/>
    <property type="match status" value="1"/>
</dbReference>
<evidence type="ECO:0000259" key="4">
    <source>
        <dbReference type="Pfam" id="PF00532"/>
    </source>
</evidence>
<dbReference type="GO" id="GO:0030246">
    <property type="term" value="F:carbohydrate binding"/>
    <property type="evidence" value="ECO:0007669"/>
    <property type="project" value="TreeGrafter"/>
</dbReference>
<dbReference type="RefSeq" id="WP_132015993.1">
    <property type="nucleotide sequence ID" value="NZ_SLUN01000029.1"/>
</dbReference>
<dbReference type="PANTHER" id="PTHR30036:SF6">
    <property type="entry name" value="L-ARABINOSE-BINDING PERIPLASMIC PROTEIN"/>
    <property type="match status" value="1"/>
</dbReference>
<dbReference type="Gene3D" id="3.40.50.2300">
    <property type="match status" value="2"/>
</dbReference>
<feature type="domain" description="Periplasmic binding protein/LacI sugar binding" evidence="4">
    <location>
        <begin position="29"/>
        <end position="299"/>
    </location>
</feature>
<dbReference type="PANTHER" id="PTHR30036">
    <property type="entry name" value="D-XYLOSE-BINDING PERIPLASMIC PROTEIN"/>
    <property type="match status" value="1"/>
</dbReference>
<evidence type="ECO:0000313" key="6">
    <source>
        <dbReference type="Proteomes" id="UP000295008"/>
    </source>
</evidence>
<evidence type="ECO:0000256" key="2">
    <source>
        <dbReference type="PIRSR" id="PIRSR002816-1"/>
    </source>
</evidence>
<comment type="subcellular location">
    <subcellularLocation>
        <location evidence="1">Cell envelope</location>
    </subcellularLocation>
</comment>
<dbReference type="EMBL" id="SLUN01000029">
    <property type="protein sequence ID" value="TCL62001.1"/>
    <property type="molecule type" value="Genomic_DNA"/>
</dbReference>
<dbReference type="InterPro" id="IPR050555">
    <property type="entry name" value="Bact_Solute-Bind_Prot2"/>
</dbReference>
<keyword evidence="3" id="KW-0732">Signal</keyword>
<accession>A0A4R1R8L5</accession>
<dbReference type="GO" id="GO:0030288">
    <property type="term" value="C:outer membrane-bounded periplasmic space"/>
    <property type="evidence" value="ECO:0007669"/>
    <property type="project" value="TreeGrafter"/>
</dbReference>
<feature type="site" description="The binding site for the sugar molecule has not yet been established, but C-87 may be involved" evidence="2">
    <location>
        <position position="89"/>
    </location>
</feature>
<protein>
    <submittedName>
        <fullName evidence="5">L-arabinose-binding protein</fullName>
    </submittedName>
</protein>
<comment type="caution">
    <text evidence="5">The sequence shown here is derived from an EMBL/GenBank/DDBJ whole genome shotgun (WGS) entry which is preliminary data.</text>
</comment>
<organism evidence="5 6">
    <name type="scientific">Hydrogenispora ethanolica</name>
    <dbReference type="NCBI Taxonomy" id="1082276"/>
    <lineage>
        <taxon>Bacteria</taxon>
        <taxon>Bacillati</taxon>
        <taxon>Bacillota</taxon>
        <taxon>Hydrogenispora</taxon>
    </lineage>
</organism>
<dbReference type="OrthoDB" id="1841723at2"/>
<name>A0A4R1R8L5_HYDET</name>
<dbReference type="Pfam" id="PF00532">
    <property type="entry name" value="Peripla_BP_1"/>
    <property type="match status" value="1"/>
</dbReference>
<evidence type="ECO:0000256" key="1">
    <source>
        <dbReference type="ARBA" id="ARBA00004196"/>
    </source>
</evidence>
<dbReference type="AlphaFoldDB" id="A0A4R1R8L5"/>
<dbReference type="InterPro" id="IPR028082">
    <property type="entry name" value="Peripla_BP_I"/>
</dbReference>
<reference evidence="5 6" key="1">
    <citation type="submission" date="2019-03" db="EMBL/GenBank/DDBJ databases">
        <title>Genomic Encyclopedia of Type Strains, Phase IV (KMG-IV): sequencing the most valuable type-strain genomes for metagenomic binning, comparative biology and taxonomic classification.</title>
        <authorList>
            <person name="Goeker M."/>
        </authorList>
    </citation>
    <scope>NUCLEOTIDE SEQUENCE [LARGE SCALE GENOMIC DNA]</scope>
    <source>
        <strain evidence="5 6">LX-B</strain>
    </source>
</reference>
<dbReference type="Proteomes" id="UP000295008">
    <property type="component" value="Unassembled WGS sequence"/>
</dbReference>
<evidence type="ECO:0000256" key="3">
    <source>
        <dbReference type="SAM" id="SignalP"/>
    </source>
</evidence>
<proteinExistence type="predicted"/>
<dbReference type="GO" id="GO:0042882">
    <property type="term" value="P:L-arabinose transmembrane transport"/>
    <property type="evidence" value="ECO:0007669"/>
    <property type="project" value="InterPro"/>
</dbReference>
<feature type="signal peptide" evidence="3">
    <location>
        <begin position="1"/>
        <end position="23"/>
    </location>
</feature>
<evidence type="ECO:0000313" key="5">
    <source>
        <dbReference type="EMBL" id="TCL62001.1"/>
    </source>
</evidence>
<gene>
    <name evidence="5" type="ORF">EDC14_102930</name>
</gene>
<keyword evidence="6" id="KW-1185">Reference proteome</keyword>
<sequence length="333" mass="36131">MKKTWFSLLFVGVLLIASMTVLAAPARIKIGFLVKQPEESWFQNEWKFAQKFADENKVELIKIGVSDGEKVMAAIDNLAAQKAQGFVICTPDVRLGPAIMAKANAKKLKVFTVDDRFVGADGKPMTNVPYMGISATQIGFDVGQALYVEMKKRGWNAAETAAMAVTHDELETIKQRTDGSKNALIKAGFPAAKIYDAVNKTLDVPGAMEGGNVALTQHPEVKRWLVFGGNEESVIGVIRAMEGRNFNGTTIIGIGIGASIGISEFKKPGMNGFFATSAISPYRHGYETTKLLYGWIKTGKKPPLLTLTAGYIVTRETYKKVMADLGLADSIAN</sequence>
<dbReference type="PIRSF" id="PIRSF002816">
    <property type="entry name" value="AraF"/>
    <property type="match status" value="1"/>
</dbReference>
<feature type="chain" id="PRO_5020688905" evidence="3">
    <location>
        <begin position="24"/>
        <end position="333"/>
    </location>
</feature>